<evidence type="ECO:0000313" key="2">
    <source>
        <dbReference type="Proteomes" id="UP000199249"/>
    </source>
</evidence>
<name>A0A1H3NNL3_9BACT</name>
<protein>
    <recommendedName>
        <fullName evidence="3">SpoIIAA-like</fullName>
    </recommendedName>
</protein>
<accession>A0A1H3NNL3</accession>
<organism evidence="1 2">
    <name type="scientific">Hymenobacter psychrophilus</name>
    <dbReference type="NCBI Taxonomy" id="651662"/>
    <lineage>
        <taxon>Bacteria</taxon>
        <taxon>Pseudomonadati</taxon>
        <taxon>Bacteroidota</taxon>
        <taxon>Cytophagia</taxon>
        <taxon>Cytophagales</taxon>
        <taxon>Hymenobacteraceae</taxon>
        <taxon>Hymenobacter</taxon>
    </lineage>
</organism>
<dbReference type="STRING" id="651662.SAMN04488069_1189"/>
<dbReference type="OrthoDB" id="882485at2"/>
<evidence type="ECO:0008006" key="3">
    <source>
        <dbReference type="Google" id="ProtNLM"/>
    </source>
</evidence>
<keyword evidence="2" id="KW-1185">Reference proteome</keyword>
<sequence>MKQELKSSLGRPYITVEDNGVDRWIAVDWVGYLTADSIKAGAHAYTTALAESGYRCVLNDTRKVIGPWDHSLEWVLNEWAPNAAAAGLRYFAMITTPDSLADESAQSFYAQLKAFEVRMFSDEQSAMEWLREHSGPAR</sequence>
<dbReference type="RefSeq" id="WP_092743481.1">
    <property type="nucleotide sequence ID" value="NZ_FNOV01000018.1"/>
</dbReference>
<dbReference type="EMBL" id="FNOV01000018">
    <property type="protein sequence ID" value="SDY90378.1"/>
    <property type="molecule type" value="Genomic_DNA"/>
</dbReference>
<reference evidence="2" key="1">
    <citation type="submission" date="2016-10" db="EMBL/GenBank/DDBJ databases">
        <authorList>
            <person name="Varghese N."/>
            <person name="Submissions S."/>
        </authorList>
    </citation>
    <scope>NUCLEOTIDE SEQUENCE [LARGE SCALE GENOMIC DNA]</scope>
    <source>
        <strain evidence="2">CGMCC 1.8975</strain>
    </source>
</reference>
<proteinExistence type="predicted"/>
<dbReference type="AlphaFoldDB" id="A0A1H3NNL3"/>
<evidence type="ECO:0000313" key="1">
    <source>
        <dbReference type="EMBL" id="SDY90378.1"/>
    </source>
</evidence>
<gene>
    <name evidence="1" type="ORF">SAMN04488069_1189</name>
</gene>
<dbReference type="Proteomes" id="UP000199249">
    <property type="component" value="Unassembled WGS sequence"/>
</dbReference>